<protein>
    <submittedName>
        <fullName evidence="1">Uncharacterized protein</fullName>
    </submittedName>
</protein>
<proteinExistence type="predicted"/>
<reference evidence="1 2" key="1">
    <citation type="submission" date="2014-04" db="EMBL/GenBank/DDBJ databases">
        <authorList>
            <consortium name="DOE Joint Genome Institute"/>
            <person name="Kuo A."/>
            <person name="Gay G."/>
            <person name="Dore J."/>
            <person name="Kohler A."/>
            <person name="Nagy L.G."/>
            <person name="Floudas D."/>
            <person name="Copeland A."/>
            <person name="Barry K.W."/>
            <person name="Cichocki N."/>
            <person name="Veneault-Fourrey C."/>
            <person name="LaButti K."/>
            <person name="Lindquist E.A."/>
            <person name="Lipzen A."/>
            <person name="Lundell T."/>
            <person name="Morin E."/>
            <person name="Murat C."/>
            <person name="Sun H."/>
            <person name="Tunlid A."/>
            <person name="Henrissat B."/>
            <person name="Grigoriev I.V."/>
            <person name="Hibbett D.S."/>
            <person name="Martin F."/>
            <person name="Nordberg H.P."/>
            <person name="Cantor M.N."/>
            <person name="Hua S.X."/>
        </authorList>
    </citation>
    <scope>NUCLEOTIDE SEQUENCE [LARGE SCALE GENOMIC DNA]</scope>
    <source>
        <strain evidence="2">h7</strain>
    </source>
</reference>
<gene>
    <name evidence="1" type="ORF">M413DRAFT_392621</name>
</gene>
<dbReference type="AlphaFoldDB" id="A0A0C3C1Z5"/>
<sequence>MLHSWAFLESSIFKNDQLLTRNPCGGFDCRPFSGKSIRRVGIRDGNQRARGSRLRL</sequence>
<organism evidence="1 2">
    <name type="scientific">Hebeloma cylindrosporum</name>
    <dbReference type="NCBI Taxonomy" id="76867"/>
    <lineage>
        <taxon>Eukaryota</taxon>
        <taxon>Fungi</taxon>
        <taxon>Dikarya</taxon>
        <taxon>Basidiomycota</taxon>
        <taxon>Agaricomycotina</taxon>
        <taxon>Agaricomycetes</taxon>
        <taxon>Agaricomycetidae</taxon>
        <taxon>Agaricales</taxon>
        <taxon>Agaricineae</taxon>
        <taxon>Hymenogastraceae</taxon>
        <taxon>Hebeloma</taxon>
    </lineage>
</organism>
<keyword evidence="2" id="KW-1185">Reference proteome</keyword>
<reference evidence="2" key="2">
    <citation type="submission" date="2015-01" db="EMBL/GenBank/DDBJ databases">
        <title>Evolutionary Origins and Diversification of the Mycorrhizal Mutualists.</title>
        <authorList>
            <consortium name="DOE Joint Genome Institute"/>
            <consortium name="Mycorrhizal Genomics Consortium"/>
            <person name="Kohler A."/>
            <person name="Kuo A."/>
            <person name="Nagy L.G."/>
            <person name="Floudas D."/>
            <person name="Copeland A."/>
            <person name="Barry K.W."/>
            <person name="Cichocki N."/>
            <person name="Veneault-Fourrey C."/>
            <person name="LaButti K."/>
            <person name="Lindquist E.A."/>
            <person name="Lipzen A."/>
            <person name="Lundell T."/>
            <person name="Morin E."/>
            <person name="Murat C."/>
            <person name="Riley R."/>
            <person name="Ohm R."/>
            <person name="Sun H."/>
            <person name="Tunlid A."/>
            <person name="Henrissat B."/>
            <person name="Grigoriev I.V."/>
            <person name="Hibbett D.S."/>
            <person name="Martin F."/>
        </authorList>
    </citation>
    <scope>NUCLEOTIDE SEQUENCE [LARGE SCALE GENOMIC DNA]</scope>
    <source>
        <strain evidence="2">h7</strain>
    </source>
</reference>
<dbReference type="HOGENOM" id="CLU_3014404_0_0_1"/>
<dbReference type="EMBL" id="KN831776">
    <property type="protein sequence ID" value="KIM42965.1"/>
    <property type="molecule type" value="Genomic_DNA"/>
</dbReference>
<name>A0A0C3C1Z5_HEBCY</name>
<dbReference type="Proteomes" id="UP000053424">
    <property type="component" value="Unassembled WGS sequence"/>
</dbReference>
<evidence type="ECO:0000313" key="1">
    <source>
        <dbReference type="EMBL" id="KIM42965.1"/>
    </source>
</evidence>
<evidence type="ECO:0000313" key="2">
    <source>
        <dbReference type="Proteomes" id="UP000053424"/>
    </source>
</evidence>
<accession>A0A0C3C1Z5</accession>